<dbReference type="eggNOG" id="COG3318">
    <property type="taxonomic scope" value="Bacteria"/>
</dbReference>
<dbReference type="EMBL" id="CP001110">
    <property type="protein sequence ID" value="ACF44309.1"/>
    <property type="molecule type" value="Genomic_DNA"/>
</dbReference>
<dbReference type="AlphaFoldDB" id="B4SD50"/>
<proteinExistence type="predicted"/>
<dbReference type="InterPro" id="IPR036255">
    <property type="entry name" value="YgfB-like_sf"/>
</dbReference>
<reference evidence="1 2" key="1">
    <citation type="submission" date="2008-06" db="EMBL/GenBank/DDBJ databases">
        <title>Complete sequence of Pelodictyon phaeoclathratiforme BU-1.</title>
        <authorList>
            <consortium name="US DOE Joint Genome Institute"/>
            <person name="Lucas S."/>
            <person name="Copeland A."/>
            <person name="Lapidus A."/>
            <person name="Glavina del Rio T."/>
            <person name="Dalin E."/>
            <person name="Tice H."/>
            <person name="Bruce D."/>
            <person name="Goodwin L."/>
            <person name="Pitluck S."/>
            <person name="Schmutz J."/>
            <person name="Larimer F."/>
            <person name="Land M."/>
            <person name="Hauser L."/>
            <person name="Kyrpides N."/>
            <person name="Mikhailova N."/>
            <person name="Liu Z."/>
            <person name="Li T."/>
            <person name="Zhao F."/>
            <person name="Overmann J."/>
            <person name="Bryant D.A."/>
            <person name="Richardson P."/>
        </authorList>
    </citation>
    <scope>NUCLEOTIDE SEQUENCE [LARGE SCALE GENOMIC DNA]</scope>
    <source>
        <strain evidence="2">DSM 5477 / BU-1</strain>
    </source>
</reference>
<dbReference type="SUPFAM" id="SSF101327">
    <property type="entry name" value="YgfB-like"/>
    <property type="match status" value="1"/>
</dbReference>
<dbReference type="Gene3D" id="1.20.120.740">
    <property type="entry name" value="YgfB uncharacterised protein family UPF0149, PF03695"/>
    <property type="match status" value="1"/>
</dbReference>
<name>B4SD50_PELPB</name>
<keyword evidence="2" id="KW-1185">Reference proteome</keyword>
<dbReference type="Proteomes" id="UP000002724">
    <property type="component" value="Chromosome"/>
</dbReference>
<accession>B4SD50</accession>
<dbReference type="Pfam" id="PF03695">
    <property type="entry name" value="UPF0149"/>
    <property type="match status" value="1"/>
</dbReference>
<dbReference type="KEGG" id="pph:Ppha_2102"/>
<organism evidence="1 2">
    <name type="scientific">Pelodictyon phaeoclathratiforme (strain DSM 5477 / BU-1)</name>
    <dbReference type="NCBI Taxonomy" id="324925"/>
    <lineage>
        <taxon>Bacteria</taxon>
        <taxon>Pseudomonadati</taxon>
        <taxon>Chlorobiota</taxon>
        <taxon>Chlorobiia</taxon>
        <taxon>Chlorobiales</taxon>
        <taxon>Chlorobiaceae</taxon>
        <taxon>Chlorobium/Pelodictyon group</taxon>
        <taxon>Pelodictyon</taxon>
    </lineage>
</organism>
<dbReference type="HOGENOM" id="CLU_078487_1_1_10"/>
<sequence>MNPSDSLWQPLSDEELGRLETFLASDATPDDCLFSLEMLDGYMTALVVGPEVVQPEVWIPFIWDQENDNEPSFSSEAEAIEIEELLVRHMNSIDRQFDEDPDEFFPVFEQFGYADEEEKRVAVENWSLGFTVGMELAHASWTSFMEDEETSQFVLPIFLLAKITDDFEELTEEEMDNMALLMPEFIIKIYEYLHQA</sequence>
<protein>
    <submittedName>
        <fullName evidence="1">YecA family protein</fullName>
    </submittedName>
</protein>
<dbReference type="InterPro" id="IPR011978">
    <property type="entry name" value="YgfB-like"/>
</dbReference>
<evidence type="ECO:0000313" key="1">
    <source>
        <dbReference type="EMBL" id="ACF44309.1"/>
    </source>
</evidence>
<dbReference type="OrthoDB" id="570299at2"/>
<dbReference type="NCBIfam" id="TIGR02292">
    <property type="entry name" value="ygfB_yecA"/>
    <property type="match status" value="1"/>
</dbReference>
<dbReference type="RefSeq" id="WP_012508788.1">
    <property type="nucleotide sequence ID" value="NC_011060.1"/>
</dbReference>
<evidence type="ECO:0000313" key="2">
    <source>
        <dbReference type="Proteomes" id="UP000002724"/>
    </source>
</evidence>
<dbReference type="STRING" id="324925.Ppha_2102"/>
<gene>
    <name evidence="1" type="ordered locus">Ppha_2102</name>
</gene>